<dbReference type="Proteomes" id="UP001198151">
    <property type="component" value="Unassembled WGS sequence"/>
</dbReference>
<comment type="caution">
    <text evidence="5">The sequence shown here is derived from an EMBL/GenBank/DDBJ whole genome shotgun (WGS) entry which is preliminary data.</text>
</comment>
<evidence type="ECO:0000313" key="5">
    <source>
        <dbReference type="EMBL" id="MCC2255887.1"/>
    </source>
</evidence>
<dbReference type="InterPro" id="IPR023753">
    <property type="entry name" value="FAD/NAD-binding_dom"/>
</dbReference>
<name>A0ABS8G0Z3_9FIRM</name>
<reference evidence="5 6" key="1">
    <citation type="submission" date="2021-10" db="EMBL/GenBank/DDBJ databases">
        <title>Anaerobic single-cell dispensing facilitates the cultivation of human gut bacteria.</title>
        <authorList>
            <person name="Afrizal A."/>
        </authorList>
    </citation>
    <scope>NUCLEOTIDE SEQUENCE [LARGE SCALE GENOMIC DNA]</scope>
    <source>
        <strain evidence="5 6">CLA-AA-H200</strain>
    </source>
</reference>
<accession>A0ABS8G0Z3</accession>
<dbReference type="PRINTS" id="PR00368">
    <property type="entry name" value="FADPNR"/>
</dbReference>
<evidence type="ECO:0000313" key="6">
    <source>
        <dbReference type="Proteomes" id="UP001198151"/>
    </source>
</evidence>
<sequence>MSDIMTPMSFGQLLNWTLTEHKKYGTVFGEHHSYRADSRYDRTIFGRKLETPVGPAAGPHTQLAQNIAAAYYTGSRFFELKTVQIMDGAELSACVNKPCIKADDECYNCEWSTELYVPQAMEEYIKAWFLCKVMAKEFGLGSMDGFQFNISVGYDLEGIKSEKIDNFLNTMKHAQDSDIFMSCRKYLLDHAELFENVTKEDIESISGDICNSVTISTLHGCPPQEIERIAMHLITEKGFHTFIKCNPTLLGYEYARKIMDDMGYDYVAFGDFHFRDDLQYEDAVPMLTRLMKVCGERNLEFGVKITNTFPVDVKQNELPSEEMYMSGKSLYPLSISLAAKLAKEFDGKLRISYSGGADYHNIKDIVDAGIWPVTVATTLLKPGGYERMIQMAELLEKENDVFTGVSPEKTAKLVEEVRTNPHHVKAVKPLPSRKMKKQVPLLDCFVAPCREGCPIHQDIPMYLKLVNEGKYEEAMKVITEKNPLPFITGTICAHPCMGKCTRNFYEDSVHIRGMKLVAAENGYDALMGGITAPHITRKGRAAVIGGGPAGMAAAYFLRRSGMEVTLFEKTGALGGVVRNVIPGFRIPAEAIDKDAALLEKMGVTVSLNTEIRDLDMLKNAGYTDVILAVGASEPGVLSLEKGAAVNALEFLAEFKEKDGDLDIGKNVVVIGGGNTAMDTARAAKRTKGVEHVYLVYRRTKRYMPADEEELVMAVEGGVEFMELLAPMKAEDGKLLCKVMKLGDYDASGRRGVVETGEEREVPADTVIAAVGEKVPTAFYESLGIHVNERGRAIVSEETCETNLPGVYVVGDGLGGPATVVEGIRDGLKAAEAVAGEKLVRDLDPDMDEDEIYSRKGNIADAKDGAEESGRCLGCPGICENCVEVCPNRANISIRVPGMEKHQIIHVDYMCNECGNCRSFCPYDSAPYLDKFTLFANEKDMEDSKNQGFTVLDREKMTCRIRFFGDTYVWSKGEETRIPEGILKLIEAVCTDYAYLLKD</sequence>
<evidence type="ECO:0000256" key="2">
    <source>
        <dbReference type="ARBA" id="ARBA00023004"/>
    </source>
</evidence>
<dbReference type="PRINTS" id="PR00469">
    <property type="entry name" value="PNDRDTASEII"/>
</dbReference>
<dbReference type="Pfam" id="PF14691">
    <property type="entry name" value="Fer4_20"/>
    <property type="match status" value="1"/>
</dbReference>
<dbReference type="PROSITE" id="PS00198">
    <property type="entry name" value="4FE4S_FER_1"/>
    <property type="match status" value="1"/>
</dbReference>
<dbReference type="PANTHER" id="PTHR42783:SF3">
    <property type="entry name" value="GLUTAMATE SYNTHASE [NADPH] SMALL CHAIN-RELATED"/>
    <property type="match status" value="1"/>
</dbReference>
<dbReference type="InterPro" id="IPR009051">
    <property type="entry name" value="Helical_ferredxn"/>
</dbReference>
<keyword evidence="3" id="KW-0411">Iron-sulfur</keyword>
<protein>
    <submittedName>
        <fullName evidence="5">Selenate reductase subunit YgfK</fullName>
    </submittedName>
</protein>
<dbReference type="InterPro" id="IPR036188">
    <property type="entry name" value="FAD/NAD-bd_sf"/>
</dbReference>
<keyword evidence="1" id="KW-0479">Metal-binding</keyword>
<dbReference type="Gene3D" id="1.10.1060.10">
    <property type="entry name" value="Alpha-helical ferredoxin"/>
    <property type="match status" value="1"/>
</dbReference>
<feature type="domain" description="4Fe-4S ferredoxin-type" evidence="4">
    <location>
        <begin position="902"/>
        <end position="930"/>
    </location>
</feature>
<dbReference type="PROSITE" id="PS51379">
    <property type="entry name" value="4FE4S_FER_2"/>
    <property type="match status" value="1"/>
</dbReference>
<evidence type="ECO:0000256" key="1">
    <source>
        <dbReference type="ARBA" id="ARBA00022723"/>
    </source>
</evidence>
<organism evidence="5 6">
    <name type="scientific">Ruminococcus turbiniformis</name>
    <dbReference type="NCBI Taxonomy" id="2881258"/>
    <lineage>
        <taxon>Bacteria</taxon>
        <taxon>Bacillati</taxon>
        <taxon>Bacillota</taxon>
        <taxon>Clostridia</taxon>
        <taxon>Eubacteriales</taxon>
        <taxon>Oscillospiraceae</taxon>
        <taxon>Ruminococcus</taxon>
    </lineage>
</organism>
<proteinExistence type="predicted"/>
<dbReference type="InterPro" id="IPR017701">
    <property type="entry name" value="Se_rdtase_YgfK"/>
</dbReference>
<dbReference type="InterPro" id="IPR017900">
    <property type="entry name" value="4Fe4S_Fe_S_CS"/>
</dbReference>
<dbReference type="RefSeq" id="WP_227708870.1">
    <property type="nucleotide sequence ID" value="NZ_JAJEQX010000039.1"/>
</dbReference>
<dbReference type="Gene3D" id="3.40.50.720">
    <property type="entry name" value="NAD(P)-binding Rossmann-like Domain"/>
    <property type="match status" value="1"/>
</dbReference>
<dbReference type="SUPFAM" id="SSF51395">
    <property type="entry name" value="FMN-linked oxidoreductases"/>
    <property type="match status" value="1"/>
</dbReference>
<dbReference type="NCBIfam" id="TIGR03315">
    <property type="entry name" value="Se_ygfK"/>
    <property type="match status" value="1"/>
</dbReference>
<dbReference type="SUPFAM" id="SSF51971">
    <property type="entry name" value="Nucleotide-binding domain"/>
    <property type="match status" value="2"/>
</dbReference>
<dbReference type="InterPro" id="IPR028261">
    <property type="entry name" value="DPD_II"/>
</dbReference>
<evidence type="ECO:0000259" key="4">
    <source>
        <dbReference type="PROSITE" id="PS51379"/>
    </source>
</evidence>
<keyword evidence="6" id="KW-1185">Reference proteome</keyword>
<dbReference type="EMBL" id="JAJEQX010000039">
    <property type="protein sequence ID" value="MCC2255887.1"/>
    <property type="molecule type" value="Genomic_DNA"/>
</dbReference>
<evidence type="ECO:0000256" key="3">
    <source>
        <dbReference type="ARBA" id="ARBA00023014"/>
    </source>
</evidence>
<dbReference type="SUPFAM" id="SSF46548">
    <property type="entry name" value="alpha-helical ferredoxin"/>
    <property type="match status" value="2"/>
</dbReference>
<keyword evidence="2" id="KW-0408">Iron</keyword>
<dbReference type="Pfam" id="PF07992">
    <property type="entry name" value="Pyr_redox_2"/>
    <property type="match status" value="1"/>
</dbReference>
<dbReference type="PANTHER" id="PTHR42783">
    <property type="entry name" value="GLUTAMATE SYNTHASE [NADPH] SMALL CHAIN"/>
    <property type="match status" value="1"/>
</dbReference>
<dbReference type="Gene3D" id="3.50.50.60">
    <property type="entry name" value="FAD/NAD(P)-binding domain"/>
    <property type="match status" value="1"/>
</dbReference>
<gene>
    <name evidence="5" type="primary">ygfK</name>
    <name evidence="5" type="ORF">LKD70_15960</name>
</gene>
<dbReference type="InterPro" id="IPR017896">
    <property type="entry name" value="4Fe4S_Fe-S-bd"/>
</dbReference>